<evidence type="ECO:0008006" key="3">
    <source>
        <dbReference type="Google" id="ProtNLM"/>
    </source>
</evidence>
<proteinExistence type="predicted"/>
<sequence length="231" mass="26355">MNILQIPRKFRKGDDHDMEKYGGKCLPTFSKPELINIAKSKGVKLEEICCWVESRIPEKTVVNLCLLHYSVVTQFSWIRMKRKLDHLLVRGHVRKGKKQTRQHGCTFIGGRFVKQLQFYLVVLNIDIVKRVKRDIRPGPKVLILGHSFISRLTQALTYDPKLSQDFNLAQGSVSCFGRRGGKLDRVNSEDLNANITYFQRSVIILQIGGNDFCDPGLKPETLACKLVDLVS</sequence>
<evidence type="ECO:0000313" key="1">
    <source>
        <dbReference type="EMBL" id="CAC5370800.1"/>
    </source>
</evidence>
<accession>A0A6J8AN77</accession>
<dbReference type="EMBL" id="CACVKT020001736">
    <property type="protein sequence ID" value="CAC5370800.1"/>
    <property type="molecule type" value="Genomic_DNA"/>
</dbReference>
<name>A0A6J8AN77_MYTCO</name>
<reference evidence="1 2" key="1">
    <citation type="submission" date="2020-06" db="EMBL/GenBank/DDBJ databases">
        <authorList>
            <person name="Li R."/>
            <person name="Bekaert M."/>
        </authorList>
    </citation>
    <scope>NUCLEOTIDE SEQUENCE [LARGE SCALE GENOMIC DNA]</scope>
    <source>
        <strain evidence="2">wild</strain>
    </source>
</reference>
<gene>
    <name evidence="1" type="ORF">MCOR_9487</name>
</gene>
<evidence type="ECO:0000313" key="2">
    <source>
        <dbReference type="Proteomes" id="UP000507470"/>
    </source>
</evidence>
<dbReference type="AlphaFoldDB" id="A0A6J8AN77"/>
<dbReference type="Proteomes" id="UP000507470">
    <property type="component" value="Unassembled WGS sequence"/>
</dbReference>
<keyword evidence="2" id="KW-1185">Reference proteome</keyword>
<organism evidence="1 2">
    <name type="scientific">Mytilus coruscus</name>
    <name type="common">Sea mussel</name>
    <dbReference type="NCBI Taxonomy" id="42192"/>
    <lineage>
        <taxon>Eukaryota</taxon>
        <taxon>Metazoa</taxon>
        <taxon>Spiralia</taxon>
        <taxon>Lophotrochozoa</taxon>
        <taxon>Mollusca</taxon>
        <taxon>Bivalvia</taxon>
        <taxon>Autobranchia</taxon>
        <taxon>Pteriomorphia</taxon>
        <taxon>Mytilida</taxon>
        <taxon>Mytiloidea</taxon>
        <taxon>Mytilidae</taxon>
        <taxon>Mytilinae</taxon>
        <taxon>Mytilus</taxon>
    </lineage>
</organism>
<protein>
    <recommendedName>
        <fullName evidence="3">SGNH hydrolase-type esterase domain-containing protein</fullName>
    </recommendedName>
</protein>